<dbReference type="OrthoDB" id="4951845at2759"/>
<dbReference type="SFLD" id="SFLDS00019">
    <property type="entry name" value="Glutathione_Transferase_(cytos"/>
    <property type="match status" value="1"/>
</dbReference>
<dbReference type="InterPro" id="IPR040079">
    <property type="entry name" value="Glutathione_S-Trfase"/>
</dbReference>
<dbReference type="GO" id="GO:0006749">
    <property type="term" value="P:glutathione metabolic process"/>
    <property type="evidence" value="ECO:0007669"/>
    <property type="project" value="InterPro"/>
</dbReference>
<keyword evidence="3" id="KW-0963">Cytoplasm</keyword>
<reference evidence="6 7" key="1">
    <citation type="journal article" date="2018" name="Nat. Genet.">
        <title>The Rosa genome provides new insights in the design of modern roses.</title>
        <authorList>
            <person name="Bendahmane M."/>
        </authorList>
    </citation>
    <scope>NUCLEOTIDE SEQUENCE [LARGE SCALE GENOMIC DNA]</scope>
    <source>
        <strain evidence="7">cv. Old Blush</strain>
    </source>
</reference>
<dbReference type="PROSITE" id="PS50405">
    <property type="entry name" value="GST_CTER"/>
    <property type="match status" value="1"/>
</dbReference>
<dbReference type="Gene3D" id="1.20.1050.10">
    <property type="match status" value="1"/>
</dbReference>
<dbReference type="PANTHER" id="PTHR11260:SF622">
    <property type="entry name" value="GLUTATHIONE S-TRANSFERASE"/>
    <property type="match status" value="1"/>
</dbReference>
<dbReference type="EMBL" id="PDCK01000042">
    <property type="protein sequence ID" value="PRQ40792.1"/>
    <property type="molecule type" value="Genomic_DNA"/>
</dbReference>
<dbReference type="SUPFAM" id="SSF52833">
    <property type="entry name" value="Thioredoxin-like"/>
    <property type="match status" value="1"/>
</dbReference>
<dbReference type="EC" id="2.5.1.18" evidence="3"/>
<dbReference type="InterPro" id="IPR045073">
    <property type="entry name" value="Omega/Tau-like"/>
</dbReference>
<dbReference type="FunFam" id="3.40.30.10:FF:000014">
    <property type="entry name" value="Tau class glutathione S-transferase"/>
    <property type="match status" value="1"/>
</dbReference>
<dbReference type="PANTHER" id="PTHR11260">
    <property type="entry name" value="GLUTATHIONE S-TRANSFERASE, GST, SUPERFAMILY, GST DOMAIN CONTAINING"/>
    <property type="match status" value="1"/>
</dbReference>
<protein>
    <recommendedName>
        <fullName evidence="3">Glutathione S-transferase</fullName>
        <ecNumber evidence="3">2.5.1.18</ecNumber>
    </recommendedName>
</protein>
<evidence type="ECO:0000259" key="5">
    <source>
        <dbReference type="PROSITE" id="PS50405"/>
    </source>
</evidence>
<dbReference type="Pfam" id="PF02798">
    <property type="entry name" value="GST_N"/>
    <property type="match status" value="1"/>
</dbReference>
<dbReference type="OMA" id="AHERNDH"/>
<dbReference type="InterPro" id="IPR036249">
    <property type="entry name" value="Thioredoxin-like_sf"/>
</dbReference>
<dbReference type="CDD" id="cd03185">
    <property type="entry name" value="GST_C_Tau"/>
    <property type="match status" value="1"/>
</dbReference>
<dbReference type="STRING" id="74649.A0A2P6R2W5"/>
<accession>A0A2P6R2W5</accession>
<dbReference type="InterPro" id="IPR004045">
    <property type="entry name" value="Glutathione_S-Trfase_N"/>
</dbReference>
<feature type="domain" description="GST N-terminal" evidence="4">
    <location>
        <begin position="8"/>
        <end position="87"/>
    </location>
</feature>
<proteinExistence type="inferred from homology"/>
<dbReference type="AlphaFoldDB" id="A0A2P6R2W5"/>
<dbReference type="SFLD" id="SFLDG00358">
    <property type="entry name" value="Main_(cytGST)"/>
    <property type="match status" value="1"/>
</dbReference>
<dbReference type="SFLD" id="SFLDG01152">
    <property type="entry name" value="Main.3:_Omega-_and_Tau-like"/>
    <property type="match status" value="1"/>
</dbReference>
<gene>
    <name evidence="6" type="ORF">RchiOBHm_Chr4g0439891</name>
</gene>
<dbReference type="PROSITE" id="PS50404">
    <property type="entry name" value="GST_NTER"/>
    <property type="match status" value="1"/>
</dbReference>
<dbReference type="InterPro" id="IPR045074">
    <property type="entry name" value="GST_C_Tau"/>
</dbReference>
<evidence type="ECO:0000256" key="1">
    <source>
        <dbReference type="ARBA" id="ARBA00022679"/>
    </source>
</evidence>
<dbReference type="InterPro" id="IPR036282">
    <property type="entry name" value="Glutathione-S-Trfase_C_sf"/>
</dbReference>
<sequence>MAHERNDHQVVIYGSWISSFTARVKIALKLKGIDYEYVEEDITNKSQMMLNYNPIHKKVPILVHQGRPIVESQVILEYIDENWSHAPKLLPEDPYEKAKIRFWAKFFDEKIIPVIQAILRSKSGEERENLIQELSEVIQVFEEGMKRDYGEKPPLFNGDSLGFLGIVVSAYVCSYKPIHEAFATILLAEKNPAFFSWVNELLEHPLIKETQPPHDRLVARFKSLQT</sequence>
<evidence type="ECO:0000313" key="7">
    <source>
        <dbReference type="Proteomes" id="UP000238479"/>
    </source>
</evidence>
<evidence type="ECO:0000256" key="3">
    <source>
        <dbReference type="RuleBase" id="RU369102"/>
    </source>
</evidence>
<dbReference type="GO" id="GO:0004364">
    <property type="term" value="F:glutathione transferase activity"/>
    <property type="evidence" value="ECO:0007669"/>
    <property type="project" value="UniProtKB-UniRule"/>
</dbReference>
<dbReference type="Proteomes" id="UP000238479">
    <property type="component" value="Chromosome 4"/>
</dbReference>
<dbReference type="InterPro" id="IPR010987">
    <property type="entry name" value="Glutathione-S-Trfase_C-like"/>
</dbReference>
<dbReference type="CDD" id="cd03058">
    <property type="entry name" value="GST_N_Tau"/>
    <property type="match status" value="1"/>
</dbReference>
<comment type="subcellular location">
    <subcellularLocation>
        <location evidence="3">Cytoplasm</location>
        <location evidence="3">Cytosol</location>
    </subcellularLocation>
</comment>
<comment type="similarity">
    <text evidence="3">Belongs to the GST superfamily.</text>
</comment>
<dbReference type="Gene3D" id="3.40.30.10">
    <property type="entry name" value="Glutaredoxin"/>
    <property type="match status" value="1"/>
</dbReference>
<dbReference type="GO" id="GO:0005829">
    <property type="term" value="C:cytosol"/>
    <property type="evidence" value="ECO:0007669"/>
    <property type="project" value="UniProtKB-SubCell"/>
</dbReference>
<comment type="catalytic activity">
    <reaction evidence="2 3">
        <text>RX + glutathione = an S-substituted glutathione + a halide anion + H(+)</text>
        <dbReference type="Rhea" id="RHEA:16437"/>
        <dbReference type="ChEBI" id="CHEBI:15378"/>
        <dbReference type="ChEBI" id="CHEBI:16042"/>
        <dbReference type="ChEBI" id="CHEBI:17792"/>
        <dbReference type="ChEBI" id="CHEBI:57925"/>
        <dbReference type="ChEBI" id="CHEBI:90779"/>
        <dbReference type="EC" id="2.5.1.18"/>
    </reaction>
</comment>
<evidence type="ECO:0000313" key="6">
    <source>
        <dbReference type="EMBL" id="PRQ40792.1"/>
    </source>
</evidence>
<comment type="function">
    <text evidence="3">Is involved in the conjugation of reduced glutathione to a wide number of exogenous and endogenous hydrophobic electrophiles.</text>
</comment>
<feature type="domain" description="GST C-terminal" evidence="5">
    <location>
        <begin position="93"/>
        <end position="221"/>
    </location>
</feature>
<dbReference type="SUPFAM" id="SSF47616">
    <property type="entry name" value="GST C-terminal domain-like"/>
    <property type="match status" value="1"/>
</dbReference>
<comment type="caution">
    <text evidence="6">The sequence shown here is derived from an EMBL/GenBank/DDBJ whole genome shotgun (WGS) entry which is preliminary data.</text>
</comment>
<keyword evidence="7" id="KW-1185">Reference proteome</keyword>
<organism evidence="6 7">
    <name type="scientific">Rosa chinensis</name>
    <name type="common">China rose</name>
    <dbReference type="NCBI Taxonomy" id="74649"/>
    <lineage>
        <taxon>Eukaryota</taxon>
        <taxon>Viridiplantae</taxon>
        <taxon>Streptophyta</taxon>
        <taxon>Embryophyta</taxon>
        <taxon>Tracheophyta</taxon>
        <taxon>Spermatophyta</taxon>
        <taxon>Magnoliopsida</taxon>
        <taxon>eudicotyledons</taxon>
        <taxon>Gunneridae</taxon>
        <taxon>Pentapetalae</taxon>
        <taxon>rosids</taxon>
        <taxon>fabids</taxon>
        <taxon>Rosales</taxon>
        <taxon>Rosaceae</taxon>
        <taxon>Rosoideae</taxon>
        <taxon>Rosoideae incertae sedis</taxon>
        <taxon>Rosa</taxon>
    </lineage>
</organism>
<dbReference type="Gramene" id="PRQ40792">
    <property type="protein sequence ID" value="PRQ40792"/>
    <property type="gene ID" value="RchiOBHm_Chr4g0439891"/>
</dbReference>
<keyword evidence="1 3" id="KW-0808">Transferase</keyword>
<evidence type="ECO:0000256" key="2">
    <source>
        <dbReference type="ARBA" id="ARBA00047960"/>
    </source>
</evidence>
<name>A0A2P6R2W5_ROSCH</name>
<evidence type="ECO:0000259" key="4">
    <source>
        <dbReference type="PROSITE" id="PS50404"/>
    </source>
</evidence>